<evidence type="ECO:0000256" key="1">
    <source>
        <dbReference type="SAM" id="Coils"/>
    </source>
</evidence>
<evidence type="ECO:0000313" key="4">
    <source>
        <dbReference type="Proteomes" id="UP001341840"/>
    </source>
</evidence>
<reference evidence="3 4" key="1">
    <citation type="journal article" date="2023" name="Plants (Basel)">
        <title>Bridging the Gap: Combining Genomics and Transcriptomics Approaches to Understand Stylosanthes scabra, an Orphan Legume from the Brazilian Caatinga.</title>
        <authorList>
            <person name="Ferreira-Neto J.R.C."/>
            <person name="da Silva M.D."/>
            <person name="Binneck E."/>
            <person name="de Melo N.F."/>
            <person name="da Silva R.H."/>
            <person name="de Melo A.L.T.M."/>
            <person name="Pandolfi V."/>
            <person name="Bustamante F.O."/>
            <person name="Brasileiro-Vidal A.C."/>
            <person name="Benko-Iseppon A.M."/>
        </authorList>
    </citation>
    <scope>NUCLEOTIDE SEQUENCE [LARGE SCALE GENOMIC DNA]</scope>
    <source>
        <tissue evidence="3">Leaves</tissue>
    </source>
</reference>
<evidence type="ECO:0000313" key="3">
    <source>
        <dbReference type="EMBL" id="MED6115005.1"/>
    </source>
</evidence>
<keyword evidence="4" id="KW-1185">Reference proteome</keyword>
<keyword evidence="1" id="KW-0175">Coiled coil</keyword>
<name>A0ABU6QUG5_9FABA</name>
<protein>
    <submittedName>
        <fullName evidence="3">Uncharacterized protein</fullName>
    </submittedName>
</protein>
<organism evidence="3 4">
    <name type="scientific">Stylosanthes scabra</name>
    <dbReference type="NCBI Taxonomy" id="79078"/>
    <lineage>
        <taxon>Eukaryota</taxon>
        <taxon>Viridiplantae</taxon>
        <taxon>Streptophyta</taxon>
        <taxon>Embryophyta</taxon>
        <taxon>Tracheophyta</taxon>
        <taxon>Spermatophyta</taxon>
        <taxon>Magnoliopsida</taxon>
        <taxon>eudicotyledons</taxon>
        <taxon>Gunneridae</taxon>
        <taxon>Pentapetalae</taxon>
        <taxon>rosids</taxon>
        <taxon>fabids</taxon>
        <taxon>Fabales</taxon>
        <taxon>Fabaceae</taxon>
        <taxon>Papilionoideae</taxon>
        <taxon>50 kb inversion clade</taxon>
        <taxon>dalbergioids sensu lato</taxon>
        <taxon>Dalbergieae</taxon>
        <taxon>Pterocarpus clade</taxon>
        <taxon>Stylosanthes</taxon>
    </lineage>
</organism>
<dbReference type="Proteomes" id="UP001341840">
    <property type="component" value="Unassembled WGS sequence"/>
</dbReference>
<sequence length="279" mass="33207">MMWYQQQCLENINKSQVEYMAELRSIKGKQQEMYDNKDRFYNQVRKEQREMAKEIQEVKNYQVNQTMVESARNKALMDELAAVRSRQEEFFSNQTNQYNMIRQEQKLLGKEILDVKKHQMNRVTMGSNSSPQKYEPDQALMKIREQHANFFEVQRQLKEWTRNSSARECYTIRNCTSSTKIQRSSQCSQLEIRKNEERKLAEQGTKFGSNSSQSPMHRSGSWRLCVLHHEQTTPRHPLIKPRRGHHPCLSTHRRRSSRICVDQKPLAQEQPRLDVLQEA</sequence>
<dbReference type="EMBL" id="JASCZI010001457">
    <property type="protein sequence ID" value="MED6115005.1"/>
    <property type="molecule type" value="Genomic_DNA"/>
</dbReference>
<proteinExistence type="predicted"/>
<feature type="region of interest" description="Disordered" evidence="2">
    <location>
        <begin position="233"/>
        <end position="254"/>
    </location>
</feature>
<comment type="caution">
    <text evidence="3">The sequence shown here is derived from an EMBL/GenBank/DDBJ whole genome shotgun (WGS) entry which is preliminary data.</text>
</comment>
<gene>
    <name evidence="3" type="ORF">PIB30_086018</name>
</gene>
<feature type="compositionally biased region" description="Basic residues" evidence="2">
    <location>
        <begin position="237"/>
        <end position="254"/>
    </location>
</feature>
<feature type="coiled-coil region" evidence="1">
    <location>
        <begin position="37"/>
        <end position="64"/>
    </location>
</feature>
<evidence type="ECO:0000256" key="2">
    <source>
        <dbReference type="SAM" id="MobiDB-lite"/>
    </source>
</evidence>
<accession>A0ABU6QUG5</accession>